<feature type="domain" description="DUF3152" evidence="1">
    <location>
        <begin position="3"/>
        <end position="119"/>
    </location>
</feature>
<evidence type="ECO:0000259" key="1">
    <source>
        <dbReference type="Pfam" id="PF11350"/>
    </source>
</evidence>
<protein>
    <recommendedName>
        <fullName evidence="1">DUF3152 domain-containing protein</fullName>
    </recommendedName>
</protein>
<comment type="caution">
    <text evidence="2">The sequence shown here is derived from an EMBL/GenBank/DDBJ whole genome shotgun (WGS) entry which is preliminary data.</text>
</comment>
<evidence type="ECO:0000313" key="3">
    <source>
        <dbReference type="Proteomes" id="UP001240447"/>
    </source>
</evidence>
<dbReference type="Pfam" id="PF11350">
    <property type="entry name" value="DUF3152"/>
    <property type="match status" value="1"/>
</dbReference>
<proteinExistence type="predicted"/>
<name>A0ABT9NS68_9ACTN</name>
<sequence length="136" mass="14494">MGSFVEATLADDRSWAAKHALSRVDGESDLRIVIASPATADSLCAPLDTGGRLSCRNGSDVVINGWRWQYGADSYGGQLESYRRYVVNHETGHALGYGHVGCPARGELAPVMLQQTKGLGGCVANPWPARVDLVGH</sequence>
<dbReference type="Proteomes" id="UP001240447">
    <property type="component" value="Unassembled WGS sequence"/>
</dbReference>
<reference evidence="2 3" key="1">
    <citation type="submission" date="2023-07" db="EMBL/GenBank/DDBJ databases">
        <title>Sequencing the genomes of 1000 actinobacteria strains.</title>
        <authorList>
            <person name="Klenk H.-P."/>
        </authorList>
    </citation>
    <scope>NUCLEOTIDE SEQUENCE [LARGE SCALE GENOMIC DNA]</scope>
    <source>
        <strain evidence="2 3">GD13</strain>
    </source>
</reference>
<dbReference type="EMBL" id="JAUSQM010000001">
    <property type="protein sequence ID" value="MDP9823270.1"/>
    <property type="molecule type" value="Genomic_DNA"/>
</dbReference>
<gene>
    <name evidence="2" type="ORF">J2S59_003079</name>
</gene>
<dbReference type="Gene3D" id="3.40.390.10">
    <property type="entry name" value="Collagenase (Catalytic Domain)"/>
    <property type="match status" value="1"/>
</dbReference>
<evidence type="ECO:0000313" key="2">
    <source>
        <dbReference type="EMBL" id="MDP9823270.1"/>
    </source>
</evidence>
<organism evidence="2 3">
    <name type="scientific">Nocardioides massiliensis</name>
    <dbReference type="NCBI Taxonomy" id="1325935"/>
    <lineage>
        <taxon>Bacteria</taxon>
        <taxon>Bacillati</taxon>
        <taxon>Actinomycetota</taxon>
        <taxon>Actinomycetes</taxon>
        <taxon>Propionibacteriales</taxon>
        <taxon>Nocardioidaceae</taxon>
        <taxon>Nocardioides</taxon>
    </lineage>
</organism>
<dbReference type="InterPro" id="IPR022603">
    <property type="entry name" value="DUF3152"/>
</dbReference>
<accession>A0ABT9NS68</accession>
<dbReference type="SUPFAM" id="SSF55486">
    <property type="entry name" value="Metalloproteases ('zincins'), catalytic domain"/>
    <property type="match status" value="1"/>
</dbReference>
<keyword evidence="3" id="KW-1185">Reference proteome</keyword>
<dbReference type="InterPro" id="IPR024079">
    <property type="entry name" value="MetalloPept_cat_dom_sf"/>
</dbReference>